<gene>
    <name evidence="1" type="ORF">GCM10011289_21460</name>
</gene>
<comment type="caution">
    <text evidence="1">The sequence shown here is derived from an EMBL/GenBank/DDBJ whole genome shotgun (WGS) entry which is preliminary data.</text>
</comment>
<evidence type="ECO:0000313" key="1">
    <source>
        <dbReference type="EMBL" id="GGY17665.1"/>
    </source>
</evidence>
<proteinExistence type="predicted"/>
<dbReference type="Proteomes" id="UP000645257">
    <property type="component" value="Unassembled WGS sequence"/>
</dbReference>
<name>A0A918UAM3_9NEIS</name>
<dbReference type="RefSeq" id="WP_189534128.1">
    <property type="nucleotide sequence ID" value="NZ_BMYX01000011.1"/>
</dbReference>
<keyword evidence="2" id="KW-1185">Reference proteome</keyword>
<protein>
    <submittedName>
        <fullName evidence="1">Uncharacterized protein</fullName>
    </submittedName>
</protein>
<sequence length="186" mass="20481">MKDRDRLSRLVERVRQRTFSGFPLEVSRDGTVTGSFMKMRLASRFADHGEAGGLAFAACRDAAGEPFGEVALYRLAATQGNRAALDRFLRTLHLLNHVALGEPWERLGLPVSEALLAEVEDHHGRAFRSILDDLGLPPDRYVIVLPDSLAGDAGRLQFVRRNYLSHGFTTRLASAYSAPCAATCAR</sequence>
<evidence type="ECO:0000313" key="2">
    <source>
        <dbReference type="Proteomes" id="UP000645257"/>
    </source>
</evidence>
<dbReference type="AlphaFoldDB" id="A0A918UAM3"/>
<dbReference type="EMBL" id="BMYX01000011">
    <property type="protein sequence ID" value="GGY17665.1"/>
    <property type="molecule type" value="Genomic_DNA"/>
</dbReference>
<reference evidence="1" key="1">
    <citation type="journal article" date="2014" name="Int. J. Syst. Evol. Microbiol.">
        <title>Complete genome sequence of Corynebacterium casei LMG S-19264T (=DSM 44701T), isolated from a smear-ripened cheese.</title>
        <authorList>
            <consortium name="US DOE Joint Genome Institute (JGI-PGF)"/>
            <person name="Walter F."/>
            <person name="Albersmeier A."/>
            <person name="Kalinowski J."/>
            <person name="Ruckert C."/>
        </authorList>
    </citation>
    <scope>NUCLEOTIDE SEQUENCE</scope>
    <source>
        <strain evidence="1">KCTC 32182</strain>
    </source>
</reference>
<reference evidence="1" key="2">
    <citation type="submission" date="2020-09" db="EMBL/GenBank/DDBJ databases">
        <authorList>
            <person name="Sun Q."/>
            <person name="Kim S."/>
        </authorList>
    </citation>
    <scope>NUCLEOTIDE SEQUENCE</scope>
    <source>
        <strain evidence="1">KCTC 32182</strain>
    </source>
</reference>
<accession>A0A918UAM3</accession>
<organism evidence="1 2">
    <name type="scientific">Paludibacterium paludis</name>
    <dbReference type="NCBI Taxonomy" id="1225769"/>
    <lineage>
        <taxon>Bacteria</taxon>
        <taxon>Pseudomonadati</taxon>
        <taxon>Pseudomonadota</taxon>
        <taxon>Betaproteobacteria</taxon>
        <taxon>Neisseriales</taxon>
        <taxon>Chromobacteriaceae</taxon>
        <taxon>Paludibacterium</taxon>
    </lineage>
</organism>